<dbReference type="GO" id="GO:0005509">
    <property type="term" value="F:calcium ion binding"/>
    <property type="evidence" value="ECO:0007669"/>
    <property type="project" value="InterPro"/>
</dbReference>
<dbReference type="SMART" id="SM00054">
    <property type="entry name" value="EFh"/>
    <property type="match status" value="4"/>
</dbReference>
<evidence type="ECO:0000256" key="1">
    <source>
        <dbReference type="ARBA" id="ARBA00022723"/>
    </source>
</evidence>
<name>A0A7S2CKY8_9EUKA</name>
<keyword evidence="3" id="KW-0106">Calcium</keyword>
<dbReference type="InterPro" id="IPR002048">
    <property type="entry name" value="EF_hand_dom"/>
</dbReference>
<proteinExistence type="predicted"/>
<reference evidence="5" key="1">
    <citation type="submission" date="2021-01" db="EMBL/GenBank/DDBJ databases">
        <authorList>
            <person name="Corre E."/>
            <person name="Pelletier E."/>
            <person name="Niang G."/>
            <person name="Scheremetjew M."/>
            <person name="Finn R."/>
            <person name="Kale V."/>
            <person name="Holt S."/>
            <person name="Cochrane G."/>
            <person name="Meng A."/>
            <person name="Brown T."/>
            <person name="Cohen L."/>
        </authorList>
    </citation>
    <scope>NUCLEOTIDE SEQUENCE</scope>
    <source>
        <strain evidence="5">UTEX LB 985</strain>
    </source>
</reference>
<keyword evidence="1" id="KW-0479">Metal-binding</keyword>
<evidence type="ECO:0000256" key="3">
    <source>
        <dbReference type="ARBA" id="ARBA00022837"/>
    </source>
</evidence>
<dbReference type="InterPro" id="IPR011992">
    <property type="entry name" value="EF-hand-dom_pair"/>
</dbReference>
<dbReference type="InterPro" id="IPR039647">
    <property type="entry name" value="EF_hand_pair_protein_CML-like"/>
</dbReference>
<accession>A0A7S2CKY8</accession>
<dbReference type="SUPFAM" id="SSF47473">
    <property type="entry name" value="EF-hand"/>
    <property type="match status" value="1"/>
</dbReference>
<dbReference type="PROSITE" id="PS00018">
    <property type="entry name" value="EF_HAND_1"/>
    <property type="match status" value="4"/>
</dbReference>
<dbReference type="CDD" id="cd00051">
    <property type="entry name" value="EFh"/>
    <property type="match status" value="1"/>
</dbReference>
<dbReference type="PROSITE" id="PS50222">
    <property type="entry name" value="EF_HAND_2"/>
    <property type="match status" value="4"/>
</dbReference>
<organism evidence="5">
    <name type="scientific">Haptolina brevifila</name>
    <dbReference type="NCBI Taxonomy" id="156173"/>
    <lineage>
        <taxon>Eukaryota</taxon>
        <taxon>Haptista</taxon>
        <taxon>Haptophyta</taxon>
        <taxon>Prymnesiophyceae</taxon>
        <taxon>Prymnesiales</taxon>
        <taxon>Prymnesiaceae</taxon>
        <taxon>Haptolina</taxon>
    </lineage>
</organism>
<feature type="domain" description="EF-hand" evidence="4">
    <location>
        <begin position="169"/>
        <end position="204"/>
    </location>
</feature>
<feature type="domain" description="EF-hand" evidence="4">
    <location>
        <begin position="206"/>
        <end position="241"/>
    </location>
</feature>
<dbReference type="Pfam" id="PF13499">
    <property type="entry name" value="EF-hand_7"/>
    <property type="match status" value="2"/>
</dbReference>
<keyword evidence="2" id="KW-0677">Repeat</keyword>
<gene>
    <name evidence="5" type="ORF">CBRE1094_LOCUS9755</name>
</gene>
<dbReference type="Gene3D" id="1.10.238.10">
    <property type="entry name" value="EF-hand"/>
    <property type="match status" value="2"/>
</dbReference>
<feature type="domain" description="EF-hand" evidence="4">
    <location>
        <begin position="73"/>
        <end position="108"/>
    </location>
</feature>
<sequence>MAVRTQKIQSGSGYTIGTLGAERDRLKDIDYLRTAFDSFDVDKSGFIDPQELCAALTMLGIRGKLSDDLGVEDKDSDGVISLKDLDKNGDEKIDFDEFKVLAAVLPKRDHPIYRNALQAKEVTLPRDESRVTPVQRNQHAAQQATKKALDDALRRLRKKLNITTDSKLMNDSNLQKQFAILDSSGDGRVDLKELIKLLKGDQDLEITTREAWLLMNCADTNNDKVMTFDEFKRMLQTVARAVDMEA</sequence>
<protein>
    <recommendedName>
        <fullName evidence="4">EF-hand domain-containing protein</fullName>
    </recommendedName>
</protein>
<dbReference type="PANTHER" id="PTHR10891">
    <property type="entry name" value="EF-HAND CALCIUM-BINDING DOMAIN CONTAINING PROTEIN"/>
    <property type="match status" value="1"/>
</dbReference>
<evidence type="ECO:0000313" key="5">
    <source>
        <dbReference type="EMBL" id="CAD9428943.1"/>
    </source>
</evidence>
<dbReference type="InterPro" id="IPR018247">
    <property type="entry name" value="EF_Hand_1_Ca_BS"/>
</dbReference>
<evidence type="ECO:0000256" key="2">
    <source>
        <dbReference type="ARBA" id="ARBA00022737"/>
    </source>
</evidence>
<dbReference type="AlphaFoldDB" id="A0A7S2CKY8"/>
<feature type="domain" description="EF-hand" evidence="4">
    <location>
        <begin position="27"/>
        <end position="62"/>
    </location>
</feature>
<evidence type="ECO:0000259" key="4">
    <source>
        <dbReference type="PROSITE" id="PS50222"/>
    </source>
</evidence>
<dbReference type="EMBL" id="HBGU01018006">
    <property type="protein sequence ID" value="CAD9428943.1"/>
    <property type="molecule type" value="Transcribed_RNA"/>
</dbReference>